<evidence type="ECO:0000313" key="2">
    <source>
        <dbReference type="Proteomes" id="UP001159387"/>
    </source>
</evidence>
<proteinExistence type="predicted"/>
<sequence>MVIKAPSNSQRATLCNISWHTFETMLTEMGNHRGTRLAYDQGTLEIMTPLMPHEHN</sequence>
<feature type="non-terminal residue" evidence="1">
    <location>
        <position position="56"/>
    </location>
</feature>
<name>A0AA43KBK8_9CYAN</name>
<evidence type="ECO:0000313" key="1">
    <source>
        <dbReference type="EMBL" id="MDH6060552.1"/>
    </source>
</evidence>
<dbReference type="GO" id="GO:0004519">
    <property type="term" value="F:endonuclease activity"/>
    <property type="evidence" value="ECO:0007669"/>
    <property type="project" value="UniProtKB-KW"/>
</dbReference>
<keyword evidence="1" id="KW-0255">Endonuclease</keyword>
<keyword evidence="2" id="KW-1185">Reference proteome</keyword>
<dbReference type="AlphaFoldDB" id="A0AA43KBK8"/>
<comment type="caution">
    <text evidence="1">The sequence shown here is derived from an EMBL/GenBank/DDBJ whole genome shotgun (WGS) entry which is preliminary data.</text>
</comment>
<protein>
    <submittedName>
        <fullName evidence="1">Uma2 family endonuclease</fullName>
    </submittedName>
</protein>
<keyword evidence="1" id="KW-0540">Nuclease</keyword>
<keyword evidence="1" id="KW-0378">Hydrolase</keyword>
<dbReference type="PANTHER" id="PTHR47152">
    <property type="entry name" value="SLR2084 PROTEIN-RELATED"/>
    <property type="match status" value="1"/>
</dbReference>
<dbReference type="EMBL" id="JANQDH010000054">
    <property type="protein sequence ID" value="MDH6060552.1"/>
    <property type="molecule type" value="Genomic_DNA"/>
</dbReference>
<dbReference type="PANTHER" id="PTHR47152:SF2">
    <property type="entry name" value="SLR2084 PROTEIN"/>
    <property type="match status" value="1"/>
</dbReference>
<organism evidence="1 2">
    <name type="scientific">Chrysosporum bergii ANA360D</name>
    <dbReference type="NCBI Taxonomy" id="617107"/>
    <lineage>
        <taxon>Bacteria</taxon>
        <taxon>Bacillati</taxon>
        <taxon>Cyanobacteriota</taxon>
        <taxon>Cyanophyceae</taxon>
        <taxon>Nostocales</taxon>
        <taxon>Nodulariaceae</taxon>
        <taxon>Chrysosporum</taxon>
    </lineage>
</organism>
<accession>A0AA43KBK8</accession>
<dbReference type="Proteomes" id="UP001159387">
    <property type="component" value="Unassembled WGS sequence"/>
</dbReference>
<reference evidence="1 2" key="1">
    <citation type="journal article" date="2023" name="J. Phycol.">
        <title>Chrysosporum ovalisporum is synonymous with the true-branching cyanobacterium Umezakia natans (Nostocales/Aphanizomenonaceae).</title>
        <authorList>
            <person name="McGregor G.B."/>
            <person name="Sendall B.C."/>
            <person name="Niiyama Y."/>
            <person name="Tuji A."/>
            <person name="Willis A."/>
        </authorList>
    </citation>
    <scope>NUCLEOTIDE SEQUENCE [LARGE SCALE GENOMIC DNA]</scope>
    <source>
        <strain evidence="1 2">ANA360D</strain>
    </source>
</reference>
<gene>
    <name evidence="1" type="ORF">NWP17_08890</name>
</gene>